<keyword evidence="4" id="KW-0418">Kinase</keyword>
<evidence type="ECO:0000256" key="4">
    <source>
        <dbReference type="ARBA" id="ARBA00022777"/>
    </source>
</evidence>
<organism evidence="5 6">
    <name type="scientific">Candidatus Sungbacteria bacterium RIFCSPHIGHO2_02_FULL_49_12</name>
    <dbReference type="NCBI Taxonomy" id="1802271"/>
    <lineage>
        <taxon>Bacteria</taxon>
        <taxon>Candidatus Sungiibacteriota</taxon>
    </lineage>
</organism>
<evidence type="ECO:0000256" key="1">
    <source>
        <dbReference type="ARBA" id="ARBA00022679"/>
    </source>
</evidence>
<evidence type="ECO:0000313" key="6">
    <source>
        <dbReference type="Proteomes" id="UP000177362"/>
    </source>
</evidence>
<dbReference type="STRING" id="1802271.A3C11_01975"/>
<dbReference type="SUPFAM" id="SSF52540">
    <property type="entry name" value="P-loop containing nucleoside triphosphate hydrolases"/>
    <property type="match status" value="1"/>
</dbReference>
<keyword evidence="3" id="KW-0547">Nucleotide-binding</keyword>
<gene>
    <name evidence="5" type="ORF">A3C11_01975</name>
</gene>
<reference evidence="5 6" key="1">
    <citation type="journal article" date="2016" name="Nat. Commun.">
        <title>Thousands of microbial genomes shed light on interconnected biogeochemical processes in an aquifer system.</title>
        <authorList>
            <person name="Anantharaman K."/>
            <person name="Brown C.T."/>
            <person name="Hug L.A."/>
            <person name="Sharon I."/>
            <person name="Castelle C.J."/>
            <person name="Probst A.J."/>
            <person name="Thomas B.C."/>
            <person name="Singh A."/>
            <person name="Wilkins M.J."/>
            <person name="Karaoz U."/>
            <person name="Brodie E.L."/>
            <person name="Williams K.H."/>
            <person name="Hubbard S.S."/>
            <person name="Banfield J.F."/>
        </authorList>
    </citation>
    <scope>NUCLEOTIDE SEQUENCE [LARGE SCALE GENOMIC DNA]</scope>
</reference>
<dbReference type="GO" id="GO:0005524">
    <property type="term" value="F:ATP binding"/>
    <property type="evidence" value="ECO:0007669"/>
    <property type="project" value="InterPro"/>
</dbReference>
<dbReference type="InterPro" id="IPR027417">
    <property type="entry name" value="P-loop_NTPase"/>
</dbReference>
<comment type="caution">
    <text evidence="5">The sequence shown here is derived from an EMBL/GenBank/DDBJ whole genome shotgun (WGS) entry which is preliminary data.</text>
</comment>
<sequence length="378" mass="42360">MFIALVLISCYAFSVFGLLSIMKGLSFPIFNTKSPAGAPRFSLEDPIEKQKYFSYKAGPEIEKLKEFLHNNTFVAILLGPKNSGKGTYTKLFMEAVGSEHVAHISVGDIVRGLNKEISAEDSKKSLVDFLKTRYRGFVSIDKALDVVAGRDTTTLMPTELILASLEREIDRIGRKAIFIDGFPRTLDQISYSLFLRALIGYRNDPDLFVFIDVPEAVVDERIKNRVVCPICQTPRSLRLLRTKEIGYDEAIKEFYLICDTPACNGARMVAKEGDAVGIGPLRERIDKDVEIMKRLLDLRGVPQIFLRNSISVSAARDNVDEYEITPSYRYEWDETSKKVHVTEEPWTITDDEGNEAYSLLPAPIGVSLIKQTASALGL</sequence>
<dbReference type="EMBL" id="MHQJ01000054">
    <property type="protein sequence ID" value="OHA00232.1"/>
    <property type="molecule type" value="Genomic_DNA"/>
</dbReference>
<dbReference type="InterPro" id="IPR000850">
    <property type="entry name" value="Adenylat/UMP-CMP_kin"/>
</dbReference>
<dbReference type="GO" id="GO:0009165">
    <property type="term" value="P:nucleotide biosynthetic process"/>
    <property type="evidence" value="ECO:0007669"/>
    <property type="project" value="UniProtKB-KW"/>
</dbReference>
<evidence type="ECO:0000256" key="3">
    <source>
        <dbReference type="ARBA" id="ARBA00022741"/>
    </source>
</evidence>
<accession>A0A1G2KNQ3</accession>
<keyword evidence="1" id="KW-0808">Transferase</keyword>
<evidence type="ECO:0008006" key="7">
    <source>
        <dbReference type="Google" id="ProtNLM"/>
    </source>
</evidence>
<name>A0A1G2KNQ3_9BACT</name>
<proteinExistence type="predicted"/>
<dbReference type="Gene3D" id="3.40.50.300">
    <property type="entry name" value="P-loop containing nucleotide triphosphate hydrolases"/>
    <property type="match status" value="1"/>
</dbReference>
<dbReference type="Proteomes" id="UP000177362">
    <property type="component" value="Unassembled WGS sequence"/>
</dbReference>
<protein>
    <recommendedName>
        <fullName evidence="7">Adenylate kinase</fullName>
    </recommendedName>
</protein>
<keyword evidence="2" id="KW-0545">Nucleotide biosynthesis</keyword>
<dbReference type="PROSITE" id="PS00113">
    <property type="entry name" value="ADENYLATE_KINASE"/>
    <property type="match status" value="1"/>
</dbReference>
<dbReference type="PANTHER" id="PTHR23359">
    <property type="entry name" value="NUCLEOTIDE KINASE"/>
    <property type="match status" value="1"/>
</dbReference>
<evidence type="ECO:0000256" key="2">
    <source>
        <dbReference type="ARBA" id="ARBA00022727"/>
    </source>
</evidence>
<dbReference type="GO" id="GO:0019205">
    <property type="term" value="F:nucleobase-containing compound kinase activity"/>
    <property type="evidence" value="ECO:0007669"/>
    <property type="project" value="InterPro"/>
</dbReference>
<dbReference type="InterPro" id="IPR033690">
    <property type="entry name" value="Adenylat_kinase_CS"/>
</dbReference>
<dbReference type="AlphaFoldDB" id="A0A1G2KNQ3"/>
<evidence type="ECO:0000313" key="5">
    <source>
        <dbReference type="EMBL" id="OHA00232.1"/>
    </source>
</evidence>